<proteinExistence type="inferred from homology"/>
<dbReference type="STRING" id="419479.SAMN04488563_2992"/>
<evidence type="ECO:0000256" key="1">
    <source>
        <dbReference type="ARBA" id="ARBA00009981"/>
    </source>
</evidence>
<keyword evidence="3" id="KW-1185">Reference proteome</keyword>
<reference evidence="3" key="1">
    <citation type="submission" date="2016-10" db="EMBL/GenBank/DDBJ databases">
        <authorList>
            <person name="Varghese N."/>
            <person name="Submissions S."/>
        </authorList>
    </citation>
    <scope>NUCLEOTIDE SEQUENCE [LARGE SCALE GENOMIC DNA]</scope>
    <source>
        <strain evidence="3">DSM 45079</strain>
    </source>
</reference>
<gene>
    <name evidence="2" type="ORF">SAMN04488563_2992</name>
</gene>
<name>A0A1H2JS56_9ACTN</name>
<dbReference type="NCBIfam" id="TIGR01552">
    <property type="entry name" value="phd_fam"/>
    <property type="match status" value="1"/>
</dbReference>
<dbReference type="AlphaFoldDB" id="A0A1H2JS56"/>
<evidence type="ECO:0000313" key="2">
    <source>
        <dbReference type="EMBL" id="SDU58971.1"/>
    </source>
</evidence>
<dbReference type="RefSeq" id="WP_046767336.1">
    <property type="nucleotide sequence ID" value="NZ_KQ061221.1"/>
</dbReference>
<dbReference type="EMBL" id="LT629791">
    <property type="protein sequence ID" value="SDU58971.1"/>
    <property type="molecule type" value="Genomic_DNA"/>
</dbReference>
<protein>
    <submittedName>
        <fullName evidence="2">Prevent-host-death family protein</fullName>
    </submittedName>
</protein>
<evidence type="ECO:0000313" key="3">
    <source>
        <dbReference type="Proteomes" id="UP000182977"/>
    </source>
</evidence>
<sequence length="78" mass="8711">MSEVTIRDLRHHGGDVLRRVAAGESVTVTRDGDPVAELRPLPKRPLPAGELLRRWRGLPDVDPQRLRDDIDAVLDPSL</sequence>
<dbReference type="InterPro" id="IPR036165">
    <property type="entry name" value="YefM-like_sf"/>
</dbReference>
<dbReference type="SUPFAM" id="SSF143120">
    <property type="entry name" value="YefM-like"/>
    <property type="match status" value="1"/>
</dbReference>
<accession>A0A1H2JS56</accession>
<organism evidence="2 3">
    <name type="scientific">Jiangella alkaliphila</name>
    <dbReference type="NCBI Taxonomy" id="419479"/>
    <lineage>
        <taxon>Bacteria</taxon>
        <taxon>Bacillati</taxon>
        <taxon>Actinomycetota</taxon>
        <taxon>Actinomycetes</taxon>
        <taxon>Jiangellales</taxon>
        <taxon>Jiangellaceae</taxon>
        <taxon>Jiangella</taxon>
    </lineage>
</organism>
<comment type="similarity">
    <text evidence="1">Belongs to the phD/YefM antitoxin family.</text>
</comment>
<dbReference type="Proteomes" id="UP000182977">
    <property type="component" value="Chromosome I"/>
</dbReference>
<dbReference type="Gene3D" id="3.40.1620.10">
    <property type="entry name" value="YefM-like domain"/>
    <property type="match status" value="1"/>
</dbReference>